<evidence type="ECO:0000259" key="3">
    <source>
        <dbReference type="PROSITE" id="PS50222"/>
    </source>
</evidence>
<evidence type="ECO:0000256" key="1">
    <source>
        <dbReference type="ARBA" id="ARBA00022737"/>
    </source>
</evidence>
<feature type="domain" description="EF-hand" evidence="3">
    <location>
        <begin position="8"/>
        <end position="43"/>
    </location>
</feature>
<dbReference type="InterPro" id="IPR050230">
    <property type="entry name" value="CALM/Myosin/TropC-like"/>
</dbReference>
<dbReference type="Pfam" id="PF13499">
    <property type="entry name" value="EF-hand_7"/>
    <property type="match status" value="2"/>
</dbReference>
<dbReference type="SMART" id="SM00054">
    <property type="entry name" value="EFh"/>
    <property type="match status" value="4"/>
</dbReference>
<keyword evidence="1" id="KW-0677">Repeat</keyword>
<gene>
    <name evidence="4" type="primary">CALML3</name>
    <name evidence="4" type="ORF">BLAG_LOCUS7380</name>
</gene>
<keyword evidence="5" id="KW-1185">Reference proteome</keyword>
<evidence type="ECO:0000313" key="4">
    <source>
        <dbReference type="EMBL" id="CAH1244839.1"/>
    </source>
</evidence>
<dbReference type="SUPFAM" id="SSF47473">
    <property type="entry name" value="EF-hand"/>
    <property type="match status" value="1"/>
</dbReference>
<dbReference type="OMA" id="SWYIDDK"/>
<name>A0A8J9YZM6_BRALA</name>
<dbReference type="GO" id="GO:0005509">
    <property type="term" value="F:calcium ion binding"/>
    <property type="evidence" value="ECO:0007669"/>
    <property type="project" value="InterPro"/>
</dbReference>
<dbReference type="OrthoDB" id="26525at2759"/>
<dbReference type="AlphaFoldDB" id="A0A8J9YZM6"/>
<dbReference type="FunFam" id="1.10.238.10:FF:000001">
    <property type="entry name" value="Calmodulin 1"/>
    <property type="match status" value="1"/>
</dbReference>
<dbReference type="PANTHER" id="PTHR23048:SF59">
    <property type="entry name" value="EF-HAND SUPERFAMILY PROTEIN"/>
    <property type="match status" value="1"/>
</dbReference>
<dbReference type="Proteomes" id="UP000838412">
    <property type="component" value="Chromosome 14"/>
</dbReference>
<proteinExistence type="predicted"/>
<evidence type="ECO:0000256" key="2">
    <source>
        <dbReference type="ARBA" id="ARBA00022837"/>
    </source>
</evidence>
<accession>A0A8J9YZM6</accession>
<dbReference type="Gene3D" id="1.10.238.10">
    <property type="entry name" value="EF-hand"/>
    <property type="match status" value="3"/>
</dbReference>
<feature type="domain" description="EF-hand" evidence="3">
    <location>
        <begin position="81"/>
        <end position="116"/>
    </location>
</feature>
<dbReference type="PROSITE" id="PS00018">
    <property type="entry name" value="EF_HAND_1"/>
    <property type="match status" value="4"/>
</dbReference>
<reference evidence="4" key="1">
    <citation type="submission" date="2022-01" db="EMBL/GenBank/DDBJ databases">
        <authorList>
            <person name="Braso-Vives M."/>
        </authorList>
    </citation>
    <scope>NUCLEOTIDE SEQUENCE</scope>
</reference>
<protein>
    <submittedName>
        <fullName evidence="4">CALML3 protein</fullName>
    </submittedName>
</protein>
<keyword evidence="2" id="KW-0106">Calcium</keyword>
<dbReference type="InterPro" id="IPR011992">
    <property type="entry name" value="EF-hand-dom_pair"/>
</dbReference>
<dbReference type="GO" id="GO:0016460">
    <property type="term" value="C:myosin II complex"/>
    <property type="evidence" value="ECO:0007669"/>
    <property type="project" value="TreeGrafter"/>
</dbReference>
<dbReference type="PANTHER" id="PTHR23048">
    <property type="entry name" value="MYOSIN LIGHT CHAIN 1, 3"/>
    <property type="match status" value="1"/>
</dbReference>
<organism evidence="4 5">
    <name type="scientific">Branchiostoma lanceolatum</name>
    <name type="common">Common lancelet</name>
    <name type="synonym">Amphioxus lanceolatum</name>
    <dbReference type="NCBI Taxonomy" id="7740"/>
    <lineage>
        <taxon>Eukaryota</taxon>
        <taxon>Metazoa</taxon>
        <taxon>Chordata</taxon>
        <taxon>Cephalochordata</taxon>
        <taxon>Leptocardii</taxon>
        <taxon>Amphioxiformes</taxon>
        <taxon>Branchiostomatidae</taxon>
        <taxon>Branchiostoma</taxon>
    </lineage>
</organism>
<dbReference type="InterPro" id="IPR018247">
    <property type="entry name" value="EF_Hand_1_Ca_BS"/>
</dbReference>
<feature type="domain" description="EF-hand" evidence="3">
    <location>
        <begin position="44"/>
        <end position="79"/>
    </location>
</feature>
<evidence type="ECO:0000313" key="5">
    <source>
        <dbReference type="Proteomes" id="UP000838412"/>
    </source>
</evidence>
<feature type="domain" description="EF-hand" evidence="3">
    <location>
        <begin position="117"/>
        <end position="150"/>
    </location>
</feature>
<dbReference type="InterPro" id="IPR002048">
    <property type="entry name" value="EF_hand_dom"/>
</dbReference>
<dbReference type="PROSITE" id="PS50222">
    <property type="entry name" value="EF_HAND_2"/>
    <property type="match status" value="4"/>
</dbReference>
<dbReference type="EMBL" id="OV696699">
    <property type="protein sequence ID" value="CAH1244839.1"/>
    <property type="molecule type" value="Genomic_DNA"/>
</dbReference>
<sequence>MAGRFNKDQLKQYKAVFEAFDKNKDGVINAEELETALKQLGQAPTKEMVRAMIKAADKDDSGTLNFDEFLGMVYQVMSNQPAEETLREAFRTFDRDGNGYIDPQELKAAMASMGQRMTDAEIDEMIQAADKDGDGRVNYEEFINILRPKA</sequence>